<evidence type="ECO:0000313" key="2">
    <source>
        <dbReference type="Proteomes" id="UP000251561"/>
    </source>
</evidence>
<evidence type="ECO:0000313" key="1">
    <source>
        <dbReference type="EMBL" id="AXB59071.1"/>
    </source>
</evidence>
<dbReference type="Proteomes" id="UP000251561">
    <property type="component" value="Chromosome"/>
</dbReference>
<keyword evidence="2" id="KW-1185">Reference proteome</keyword>
<organism evidence="1 2">
    <name type="scientific">Flavobacterium fluviale</name>
    <dbReference type="NCBI Taxonomy" id="2249356"/>
    <lineage>
        <taxon>Bacteria</taxon>
        <taxon>Pseudomonadati</taxon>
        <taxon>Bacteroidota</taxon>
        <taxon>Flavobacteriia</taxon>
        <taxon>Flavobacteriales</taxon>
        <taxon>Flavobacteriaceae</taxon>
        <taxon>Flavobacterium</taxon>
    </lineage>
</organism>
<proteinExistence type="predicted"/>
<protein>
    <submittedName>
        <fullName evidence="1">Uncharacterized protein</fullName>
    </submittedName>
</protein>
<dbReference type="KEGG" id="ffl:HYN86_14230"/>
<dbReference type="EMBL" id="CP030261">
    <property type="protein sequence ID" value="AXB59071.1"/>
    <property type="molecule type" value="Genomic_DNA"/>
</dbReference>
<reference evidence="1 2" key="1">
    <citation type="submission" date="2018-06" db="EMBL/GenBank/DDBJ databases">
        <title>Genome sequencing of Flavobacterium.</title>
        <authorList>
            <person name="Baek M.-G."/>
            <person name="Yi H."/>
        </authorList>
    </citation>
    <scope>NUCLEOTIDE SEQUENCE [LARGE SCALE GENOMIC DNA]</scope>
    <source>
        <strain evidence="1 2">HYN0086</strain>
    </source>
</reference>
<gene>
    <name evidence="1" type="ORF">HYN86_14230</name>
</gene>
<dbReference type="OrthoDB" id="2929212at2"/>
<dbReference type="AlphaFoldDB" id="A0A344LYS9"/>
<sequence length="156" mass="18305">MVFTSSNIGKYSGKTLPQIVFSDLDYFIWSFEKNIFKTPPLKQEAQYIYERIKNIKIPKESHEEYEVEYLIHPPTGKFGHFELVHKSTPLHKGGSPASRSQNIDLTRSRSIKEYDKLGSSTMIDCLKYYYFGDRSYRMTKKRCEDFFGENSNFILA</sequence>
<name>A0A344LYS9_9FLAO</name>
<dbReference type="RefSeq" id="WP_113679952.1">
    <property type="nucleotide sequence ID" value="NZ_CP030261.1"/>
</dbReference>
<accession>A0A344LYS9</accession>